<name>A0A9P5VNG9_9FUNG</name>
<gene>
    <name evidence="1" type="ORF">BG006_003026</name>
</gene>
<proteinExistence type="predicted"/>
<dbReference type="Proteomes" id="UP000696485">
    <property type="component" value="Unassembled WGS sequence"/>
</dbReference>
<evidence type="ECO:0000313" key="2">
    <source>
        <dbReference type="Proteomes" id="UP000696485"/>
    </source>
</evidence>
<protein>
    <submittedName>
        <fullName evidence="1">Uncharacterized protein</fullName>
    </submittedName>
</protein>
<comment type="caution">
    <text evidence="1">The sequence shown here is derived from an EMBL/GenBank/DDBJ whole genome shotgun (WGS) entry which is preliminary data.</text>
</comment>
<dbReference type="AlphaFoldDB" id="A0A9P5VNG9"/>
<keyword evidence="2" id="KW-1185">Reference proteome</keyword>
<dbReference type="EMBL" id="JAAAUY010000178">
    <property type="protein sequence ID" value="KAF9333873.1"/>
    <property type="molecule type" value="Genomic_DNA"/>
</dbReference>
<organism evidence="1 2">
    <name type="scientific">Podila minutissima</name>
    <dbReference type="NCBI Taxonomy" id="64525"/>
    <lineage>
        <taxon>Eukaryota</taxon>
        <taxon>Fungi</taxon>
        <taxon>Fungi incertae sedis</taxon>
        <taxon>Mucoromycota</taxon>
        <taxon>Mortierellomycotina</taxon>
        <taxon>Mortierellomycetes</taxon>
        <taxon>Mortierellales</taxon>
        <taxon>Mortierellaceae</taxon>
        <taxon>Podila</taxon>
    </lineage>
</organism>
<sequence length="147" mass="17537">MREEFEQLIYVLKDMSYGIDQAWDTHLKFDDDHQHYEDYISEQQALPLLRPFERLPLFRSCVQLSKLTIDNLEIIAPRKEFLTVMDQVHQFFDHYENRTHGVPLNITVWRLCITLHLRLLTEKVPRGDCDWACAKETLIRALGMDEC</sequence>
<evidence type="ECO:0000313" key="1">
    <source>
        <dbReference type="EMBL" id="KAF9333873.1"/>
    </source>
</evidence>
<accession>A0A9P5VNG9</accession>
<reference evidence="1" key="1">
    <citation type="journal article" date="2020" name="Fungal Divers.">
        <title>Resolving the Mortierellaceae phylogeny through synthesis of multi-gene phylogenetics and phylogenomics.</title>
        <authorList>
            <person name="Vandepol N."/>
            <person name="Liber J."/>
            <person name="Desiro A."/>
            <person name="Na H."/>
            <person name="Kennedy M."/>
            <person name="Barry K."/>
            <person name="Grigoriev I.V."/>
            <person name="Miller A.N."/>
            <person name="O'Donnell K."/>
            <person name="Stajich J.E."/>
            <person name="Bonito G."/>
        </authorList>
    </citation>
    <scope>NUCLEOTIDE SEQUENCE</scope>
    <source>
        <strain evidence="1">NVP1</strain>
    </source>
</reference>